<feature type="chain" id="PRO_5014872360" evidence="2">
    <location>
        <begin position="19"/>
        <end position="512"/>
    </location>
</feature>
<dbReference type="AlphaFoldDB" id="A0A2N5DPS1"/>
<dbReference type="Pfam" id="PF07396">
    <property type="entry name" value="Porin_O_P"/>
    <property type="match status" value="1"/>
</dbReference>
<dbReference type="OrthoDB" id="7217987at2"/>
<protein>
    <submittedName>
        <fullName evidence="3">Porin</fullName>
    </submittedName>
</protein>
<evidence type="ECO:0000313" key="3">
    <source>
        <dbReference type="EMBL" id="PLR28047.1"/>
    </source>
</evidence>
<sequence>MALIACASTLAIAGSAGAQTPASQTSASPAAGDQQARIEALEAQLKLLQQQINELKTATMASRPVTTAPAAATPATTAQAAPAQTQVAAVAPPPKAASPLPAATVSIAAGRPTIASTDGAFTASLHAVMQLDTAHYFQDKGLPAVIGNGRDLNSGSNFRRARLGVDGRFFKNFDYSILLDFGGNGTDGPGMLQELFIQYNYAPFRVRAGAFAPNVGLSDAASQNSALFPERAAIAEMVRGLAAADRRYGLQVQTSGENWLLSAAATGGKSGDAQTFDEQQAYVGRAAFAPIKNKDWLLHLGVNGGYIATPAQTAVGGAYALTLTERPELRVDGTTLVSTGALDAKNLRHLGAELAVQHKSLLIQSEVFDIALERRNAAAGVSDPKFGGWYVEGGLVLTGESRRYNASTFAFDAPSIAHPFDPKAGQWGAWELAARYSVLDLNHHELAALAADRVRGGEQTIWSAGVNWFPNSVTKVSLDYLDVDIDRLDPAGGATPLSQGYQAVNLRSQFAF</sequence>
<keyword evidence="4" id="KW-1185">Reference proteome</keyword>
<reference evidence="3 4" key="1">
    <citation type="submission" date="2017-12" db="EMBL/GenBank/DDBJ databases">
        <title>The genome sequence of Caulobacter sp. 410.</title>
        <authorList>
            <person name="Gao J."/>
            <person name="Mao X."/>
            <person name="Sun J."/>
        </authorList>
    </citation>
    <scope>NUCLEOTIDE SEQUENCE [LARGE SCALE GENOMIC DNA]</scope>
    <source>
        <strain evidence="3 4">410</strain>
    </source>
</reference>
<dbReference type="InterPro" id="IPR010870">
    <property type="entry name" value="Porin_O/P"/>
</dbReference>
<dbReference type="Proteomes" id="UP000234479">
    <property type="component" value="Unassembled WGS sequence"/>
</dbReference>
<keyword evidence="2" id="KW-0732">Signal</keyword>
<feature type="coiled-coil region" evidence="1">
    <location>
        <begin position="31"/>
        <end position="58"/>
    </location>
</feature>
<evidence type="ECO:0000256" key="2">
    <source>
        <dbReference type="SAM" id="SignalP"/>
    </source>
</evidence>
<dbReference type="InterPro" id="IPR023614">
    <property type="entry name" value="Porin_dom_sf"/>
</dbReference>
<accession>A0A2N5DPS1</accession>
<proteinExistence type="predicted"/>
<name>A0A2N5DPS1_9CAUL</name>
<gene>
    <name evidence="3" type="ORF">SGCZBJ_05045</name>
</gene>
<dbReference type="Gene3D" id="2.40.160.10">
    <property type="entry name" value="Porin"/>
    <property type="match status" value="1"/>
</dbReference>
<dbReference type="EMBL" id="PJRS01000011">
    <property type="protein sequence ID" value="PLR28047.1"/>
    <property type="molecule type" value="Genomic_DNA"/>
</dbReference>
<comment type="caution">
    <text evidence="3">The sequence shown here is derived from an EMBL/GenBank/DDBJ whole genome shotgun (WGS) entry which is preliminary data.</text>
</comment>
<keyword evidence="1" id="KW-0175">Coiled coil</keyword>
<evidence type="ECO:0000256" key="1">
    <source>
        <dbReference type="SAM" id="Coils"/>
    </source>
</evidence>
<feature type="signal peptide" evidence="2">
    <location>
        <begin position="1"/>
        <end position="18"/>
    </location>
</feature>
<organism evidence="3 4">
    <name type="scientific">Caulobacter zeae</name>
    <dbReference type="NCBI Taxonomy" id="2055137"/>
    <lineage>
        <taxon>Bacteria</taxon>
        <taxon>Pseudomonadati</taxon>
        <taxon>Pseudomonadota</taxon>
        <taxon>Alphaproteobacteria</taxon>
        <taxon>Caulobacterales</taxon>
        <taxon>Caulobacteraceae</taxon>
        <taxon>Caulobacter</taxon>
    </lineage>
</organism>
<evidence type="ECO:0000313" key="4">
    <source>
        <dbReference type="Proteomes" id="UP000234479"/>
    </source>
</evidence>
<dbReference type="SUPFAM" id="SSF56935">
    <property type="entry name" value="Porins"/>
    <property type="match status" value="1"/>
</dbReference>